<accession>A0A841S9I4</accession>
<evidence type="ECO:0000313" key="2">
    <source>
        <dbReference type="Proteomes" id="UP000553957"/>
    </source>
</evidence>
<sequence>MFSNTASVQAEIAYRKERLARDFRTHRTTSGRRTFAHLFTRKA</sequence>
<dbReference type="EMBL" id="JACHKF010000001">
    <property type="protein sequence ID" value="MBB6564786.1"/>
    <property type="molecule type" value="Genomic_DNA"/>
</dbReference>
<dbReference type="RefSeq" id="WP_272954638.1">
    <property type="nucleotide sequence ID" value="NZ_BAAAGT010000001.1"/>
</dbReference>
<reference evidence="1 2" key="1">
    <citation type="submission" date="2020-08" db="EMBL/GenBank/DDBJ databases">
        <title>Sequencing the genomes of 1000 actinobacteria strains.</title>
        <authorList>
            <person name="Klenk H.-P."/>
        </authorList>
    </citation>
    <scope>NUCLEOTIDE SEQUENCE [LARGE SCALE GENOMIC DNA]</scope>
    <source>
        <strain evidence="1 2">DSM 15626</strain>
    </source>
</reference>
<organism evidence="1 2">
    <name type="scientific">Kribbella sandramycini</name>
    <dbReference type="NCBI Taxonomy" id="60450"/>
    <lineage>
        <taxon>Bacteria</taxon>
        <taxon>Bacillati</taxon>
        <taxon>Actinomycetota</taxon>
        <taxon>Actinomycetes</taxon>
        <taxon>Propionibacteriales</taxon>
        <taxon>Kribbellaceae</taxon>
        <taxon>Kribbella</taxon>
    </lineage>
</organism>
<gene>
    <name evidence="1" type="ORF">HNR71_000423</name>
</gene>
<dbReference type="AlphaFoldDB" id="A0A841S9I4"/>
<protein>
    <submittedName>
        <fullName evidence="1">Uncharacterized protein</fullName>
    </submittedName>
</protein>
<dbReference type="Proteomes" id="UP000553957">
    <property type="component" value="Unassembled WGS sequence"/>
</dbReference>
<comment type="caution">
    <text evidence="1">The sequence shown here is derived from an EMBL/GenBank/DDBJ whole genome shotgun (WGS) entry which is preliminary data.</text>
</comment>
<evidence type="ECO:0000313" key="1">
    <source>
        <dbReference type="EMBL" id="MBB6564786.1"/>
    </source>
</evidence>
<name>A0A841S9I4_9ACTN</name>
<proteinExistence type="predicted"/>